<reference evidence="7" key="2">
    <citation type="submission" date="2020-09" db="EMBL/GenBank/DDBJ databases">
        <authorList>
            <person name="Sun Q."/>
            <person name="Zhou Y."/>
        </authorList>
    </citation>
    <scope>NUCLEOTIDE SEQUENCE</scope>
    <source>
        <strain evidence="7">CGMCC 1.12919</strain>
    </source>
</reference>
<feature type="domain" description="Leucine-binding protein" evidence="6">
    <location>
        <begin position="41"/>
        <end position="391"/>
    </location>
</feature>
<proteinExistence type="inferred from homology"/>
<dbReference type="GO" id="GO:0006865">
    <property type="term" value="P:amino acid transport"/>
    <property type="evidence" value="ECO:0007669"/>
    <property type="project" value="UniProtKB-KW"/>
</dbReference>
<dbReference type="Proteomes" id="UP000637002">
    <property type="component" value="Unassembled WGS sequence"/>
</dbReference>
<evidence type="ECO:0000256" key="5">
    <source>
        <dbReference type="SAM" id="SignalP"/>
    </source>
</evidence>
<keyword evidence="3 5" id="KW-0732">Signal</keyword>
<accession>A0A916X9A5</accession>
<dbReference type="PRINTS" id="PR00337">
    <property type="entry name" value="LEUILEVALBP"/>
</dbReference>
<dbReference type="PANTHER" id="PTHR47235">
    <property type="entry name" value="BLR6548 PROTEIN"/>
    <property type="match status" value="1"/>
</dbReference>
<dbReference type="CDD" id="cd06343">
    <property type="entry name" value="PBP1_ABC_ligand_binding-like"/>
    <property type="match status" value="1"/>
</dbReference>
<evidence type="ECO:0000313" key="7">
    <source>
        <dbReference type="EMBL" id="GGC54172.1"/>
    </source>
</evidence>
<dbReference type="InterPro" id="IPR028081">
    <property type="entry name" value="Leu-bd"/>
</dbReference>
<evidence type="ECO:0000256" key="1">
    <source>
        <dbReference type="ARBA" id="ARBA00010062"/>
    </source>
</evidence>
<dbReference type="InterPro" id="IPR000709">
    <property type="entry name" value="Leu_Ile_Val-bd"/>
</dbReference>
<dbReference type="Pfam" id="PF13458">
    <property type="entry name" value="Peripla_BP_6"/>
    <property type="match status" value="1"/>
</dbReference>
<sequence length="402" mass="42714">MKRSFAGMLIPGVVAAAAVLSVHAIAAEVKFADQGVSGAEIVLGTHQDMSGPLKGWSVPVVNGMRLAIDEVNAAGGIDGRKLRLVVEDSGSDPKKAVLATQKLVEKDKIFAMVGAMGSPTVLAPQGYLLDAGVFQLFPFTAAEFTFKLAPGAAQDRLKFANLLPYVESTRAAVKYMMQTGKYKSPCLLHQDDEYGRNVLDGLTQQLEAMKIQPVGVATYKRGASDFSAQTARLKATGCDLLVLGTVIRETIAVMTEAKRTGWDVTVLGATPTNVPEVPQLGKENVEGLYAAGYLQVPDAATATGALKDWLTAYDKRFGIPANTQAILGYNAVMAFATYARLAGKELNGASLLAALESGKPYADIFRSPPIAFSPTNHLGSTVTQIQQVKDGRWEVVSEGLTF</sequence>
<evidence type="ECO:0000259" key="6">
    <source>
        <dbReference type="Pfam" id="PF13458"/>
    </source>
</evidence>
<keyword evidence="4" id="KW-0029">Amino-acid transport</keyword>
<evidence type="ECO:0000256" key="3">
    <source>
        <dbReference type="ARBA" id="ARBA00022729"/>
    </source>
</evidence>
<evidence type="ECO:0000256" key="4">
    <source>
        <dbReference type="ARBA" id="ARBA00022970"/>
    </source>
</evidence>
<feature type="signal peptide" evidence="5">
    <location>
        <begin position="1"/>
        <end position="26"/>
    </location>
</feature>
<evidence type="ECO:0000313" key="8">
    <source>
        <dbReference type="Proteomes" id="UP000637002"/>
    </source>
</evidence>
<dbReference type="Gene3D" id="3.40.50.2300">
    <property type="match status" value="2"/>
</dbReference>
<dbReference type="PANTHER" id="PTHR47235:SF1">
    <property type="entry name" value="BLR6548 PROTEIN"/>
    <property type="match status" value="1"/>
</dbReference>
<keyword evidence="2" id="KW-0813">Transport</keyword>
<comment type="similarity">
    <text evidence="1">Belongs to the leucine-binding protein family.</text>
</comment>
<feature type="chain" id="PRO_5037678557" description="Leucine-binding protein domain-containing protein" evidence="5">
    <location>
        <begin position="27"/>
        <end position="402"/>
    </location>
</feature>
<gene>
    <name evidence="7" type="ORF">GCM10010994_11390</name>
</gene>
<dbReference type="RefSeq" id="WP_244641811.1">
    <property type="nucleotide sequence ID" value="NZ_BMGG01000002.1"/>
</dbReference>
<dbReference type="AlphaFoldDB" id="A0A916X9A5"/>
<dbReference type="InterPro" id="IPR028082">
    <property type="entry name" value="Peripla_BP_I"/>
</dbReference>
<dbReference type="SUPFAM" id="SSF53822">
    <property type="entry name" value="Periplasmic binding protein-like I"/>
    <property type="match status" value="1"/>
</dbReference>
<comment type="caution">
    <text evidence="7">The sequence shown here is derived from an EMBL/GenBank/DDBJ whole genome shotgun (WGS) entry which is preliminary data.</text>
</comment>
<keyword evidence="8" id="KW-1185">Reference proteome</keyword>
<dbReference type="EMBL" id="BMGG01000002">
    <property type="protein sequence ID" value="GGC54172.1"/>
    <property type="molecule type" value="Genomic_DNA"/>
</dbReference>
<evidence type="ECO:0000256" key="2">
    <source>
        <dbReference type="ARBA" id="ARBA00022448"/>
    </source>
</evidence>
<reference evidence="7" key="1">
    <citation type="journal article" date="2014" name="Int. J. Syst. Evol. Microbiol.">
        <title>Complete genome sequence of Corynebacterium casei LMG S-19264T (=DSM 44701T), isolated from a smear-ripened cheese.</title>
        <authorList>
            <consortium name="US DOE Joint Genome Institute (JGI-PGF)"/>
            <person name="Walter F."/>
            <person name="Albersmeier A."/>
            <person name="Kalinowski J."/>
            <person name="Ruckert C."/>
        </authorList>
    </citation>
    <scope>NUCLEOTIDE SEQUENCE</scope>
    <source>
        <strain evidence="7">CGMCC 1.12919</strain>
    </source>
</reference>
<name>A0A916X9A5_9HYPH</name>
<protein>
    <recommendedName>
        <fullName evidence="6">Leucine-binding protein domain-containing protein</fullName>
    </recommendedName>
</protein>
<organism evidence="7 8">
    <name type="scientific">Chelatococcus reniformis</name>
    <dbReference type="NCBI Taxonomy" id="1494448"/>
    <lineage>
        <taxon>Bacteria</taxon>
        <taxon>Pseudomonadati</taxon>
        <taxon>Pseudomonadota</taxon>
        <taxon>Alphaproteobacteria</taxon>
        <taxon>Hyphomicrobiales</taxon>
        <taxon>Chelatococcaceae</taxon>
        <taxon>Chelatococcus</taxon>
    </lineage>
</organism>